<proteinExistence type="inferred from homology"/>
<keyword evidence="6 11" id="KW-0697">Rotamase</keyword>
<evidence type="ECO:0000256" key="4">
    <source>
        <dbReference type="ARBA" id="ARBA00016902"/>
    </source>
</evidence>
<dbReference type="InterPro" id="IPR008880">
    <property type="entry name" value="Trigger_fac_C"/>
</dbReference>
<dbReference type="Proteomes" id="UP001500618">
    <property type="component" value="Unassembled WGS sequence"/>
</dbReference>
<keyword evidence="8 11" id="KW-0413">Isomerase</keyword>
<dbReference type="InterPro" id="IPR036611">
    <property type="entry name" value="Trigger_fac_ribosome-bd_sf"/>
</dbReference>
<evidence type="ECO:0000256" key="8">
    <source>
        <dbReference type="ARBA" id="ARBA00023235"/>
    </source>
</evidence>
<dbReference type="SUPFAM" id="SSF102735">
    <property type="entry name" value="Trigger factor ribosome-binding domain"/>
    <property type="match status" value="1"/>
</dbReference>
<name>A0ABN2I7P7_9ACTN</name>
<dbReference type="Gene3D" id="1.10.3120.10">
    <property type="entry name" value="Trigger factor, C-terminal domain"/>
    <property type="match status" value="1"/>
</dbReference>
<feature type="region of interest" description="Disordered" evidence="12">
    <location>
        <begin position="441"/>
        <end position="481"/>
    </location>
</feature>
<evidence type="ECO:0000256" key="11">
    <source>
        <dbReference type="HAMAP-Rule" id="MF_00303"/>
    </source>
</evidence>
<dbReference type="SUPFAM" id="SSF109998">
    <property type="entry name" value="Triger factor/SurA peptide-binding domain-like"/>
    <property type="match status" value="1"/>
</dbReference>
<evidence type="ECO:0000256" key="3">
    <source>
        <dbReference type="ARBA" id="ARBA00013194"/>
    </source>
</evidence>
<evidence type="ECO:0000256" key="2">
    <source>
        <dbReference type="ARBA" id="ARBA00005464"/>
    </source>
</evidence>
<dbReference type="Pfam" id="PF05698">
    <property type="entry name" value="Trigger_C"/>
    <property type="match status" value="1"/>
</dbReference>
<evidence type="ECO:0000256" key="12">
    <source>
        <dbReference type="SAM" id="MobiDB-lite"/>
    </source>
</evidence>
<protein>
    <recommendedName>
        <fullName evidence="4 11">Trigger factor</fullName>
        <shortName evidence="11">TF</shortName>
        <ecNumber evidence="3 11">5.2.1.8</ecNumber>
    </recommendedName>
    <alternativeName>
        <fullName evidence="10 11">PPIase</fullName>
    </alternativeName>
</protein>
<feature type="compositionally biased region" description="Basic and acidic residues" evidence="12">
    <location>
        <begin position="441"/>
        <end position="473"/>
    </location>
</feature>
<dbReference type="RefSeq" id="WP_163571635.1">
    <property type="nucleotide sequence ID" value="NZ_BAAANY010000023.1"/>
</dbReference>
<feature type="domain" description="Trigger factor C-terminal" evidence="14">
    <location>
        <begin position="258"/>
        <end position="418"/>
    </location>
</feature>
<keyword evidence="16" id="KW-1185">Reference proteome</keyword>
<dbReference type="SUPFAM" id="SSF54534">
    <property type="entry name" value="FKBP-like"/>
    <property type="match status" value="1"/>
</dbReference>
<keyword evidence="11" id="KW-0963">Cytoplasm</keyword>
<dbReference type="HAMAP" id="MF_00303">
    <property type="entry name" value="Trigger_factor_Tig"/>
    <property type="match status" value="1"/>
</dbReference>
<evidence type="ECO:0000259" key="13">
    <source>
        <dbReference type="Pfam" id="PF05697"/>
    </source>
</evidence>
<accession>A0ABN2I7P7</accession>
<dbReference type="PANTHER" id="PTHR30560:SF3">
    <property type="entry name" value="TRIGGER FACTOR-LIKE PROTEIN TIG, CHLOROPLASTIC"/>
    <property type="match status" value="1"/>
</dbReference>
<feature type="domain" description="Trigger factor ribosome-binding bacterial" evidence="13">
    <location>
        <begin position="1"/>
        <end position="143"/>
    </location>
</feature>
<dbReference type="InterPro" id="IPR008881">
    <property type="entry name" value="Trigger_fac_ribosome-bd_bac"/>
</dbReference>
<gene>
    <name evidence="11 15" type="primary">tig</name>
    <name evidence="15" type="ORF">GCM10009765_56900</name>
</gene>
<dbReference type="Gene3D" id="3.30.70.1050">
    <property type="entry name" value="Trigger factor ribosome-binding domain"/>
    <property type="match status" value="1"/>
</dbReference>
<comment type="similarity">
    <text evidence="2 11">Belongs to the FKBP-type PPIase family. Tig subfamily.</text>
</comment>
<dbReference type="EMBL" id="BAAANY010000023">
    <property type="protein sequence ID" value="GAA1700089.1"/>
    <property type="molecule type" value="Genomic_DNA"/>
</dbReference>
<dbReference type="Pfam" id="PF05697">
    <property type="entry name" value="Trigger_N"/>
    <property type="match status" value="1"/>
</dbReference>
<dbReference type="InterPro" id="IPR046357">
    <property type="entry name" value="PPIase_dom_sf"/>
</dbReference>
<dbReference type="PANTHER" id="PTHR30560">
    <property type="entry name" value="TRIGGER FACTOR CHAPERONE AND PEPTIDYL-PROLYL CIS/TRANS ISOMERASE"/>
    <property type="match status" value="1"/>
</dbReference>
<evidence type="ECO:0000256" key="10">
    <source>
        <dbReference type="ARBA" id="ARBA00029986"/>
    </source>
</evidence>
<evidence type="ECO:0000313" key="15">
    <source>
        <dbReference type="EMBL" id="GAA1700089.1"/>
    </source>
</evidence>
<evidence type="ECO:0000256" key="1">
    <source>
        <dbReference type="ARBA" id="ARBA00000971"/>
    </source>
</evidence>
<organism evidence="15 16">
    <name type="scientific">Fodinicola feengrottensis</name>
    <dbReference type="NCBI Taxonomy" id="435914"/>
    <lineage>
        <taxon>Bacteria</taxon>
        <taxon>Bacillati</taxon>
        <taxon>Actinomycetota</taxon>
        <taxon>Actinomycetes</taxon>
        <taxon>Mycobacteriales</taxon>
        <taxon>Fodinicola</taxon>
    </lineage>
</organism>
<evidence type="ECO:0000256" key="9">
    <source>
        <dbReference type="ARBA" id="ARBA00023306"/>
    </source>
</evidence>
<dbReference type="PIRSF" id="PIRSF003095">
    <property type="entry name" value="Trigger_factor"/>
    <property type="match status" value="1"/>
</dbReference>
<sequence length="481" mass="52467">MKSTVETLSPTRVKLSVEVPFEELQPSLDKAYKQIAQQVAIPGFRRGKVPARLIDQRVGRASVLSEAINDAIPVQYSAAIQEHDVKVLGQPDIDVTKLEDGDELSFTAEVDVRPEITLPVFDELKVTVDTLDVTDADVDEHIDLLRDRFAVLKNVERAAAEKDYVSIDLVAKIGGEEVEGGSTSGLSYEVGTNQMLDGLDEAIIGLTVDQDKTFSTKLVGGDHAGEEAEVTVTVKGVKEKDLPALDDDFAQTASEFDTIDELRTDARTRVERNKRLEQIVAARDGVLKALIEAVEVPLPESVVLSELDYRKQAISRQLEQAGATIAQYLAAESKTEEDLDAELKEASQDAVRNQLVLDAVADSEELGVTNEELTTEVVQRSAQIGREPQQYADELVNSGQLPFMIADIRRGKALALVLDKATIEDSAGTKIDLGAAMREADADAHAGHDHADHDHGDHDHADHDHADHDHGDHEDDDTDEA</sequence>
<comment type="function">
    <text evidence="11">Involved in protein export. Acts as a chaperone by maintaining the newly synthesized protein in an open conformation. Functions as a peptidyl-prolyl cis-trans isomerase.</text>
</comment>
<dbReference type="NCBIfam" id="TIGR00115">
    <property type="entry name" value="tig"/>
    <property type="match status" value="1"/>
</dbReference>
<keyword evidence="9 11" id="KW-0131">Cell cycle</keyword>
<comment type="caution">
    <text evidence="15">The sequence shown here is derived from an EMBL/GenBank/DDBJ whole genome shotgun (WGS) entry which is preliminary data.</text>
</comment>
<keyword evidence="7 11" id="KW-0143">Chaperone</keyword>
<comment type="subcellular location">
    <subcellularLocation>
        <location evidence="11">Cytoplasm</location>
    </subcellularLocation>
    <text evidence="11">About half TF is bound to the ribosome near the polypeptide exit tunnel while the other half is free in the cytoplasm.</text>
</comment>
<dbReference type="InterPro" id="IPR027304">
    <property type="entry name" value="Trigger_fact/SurA_dom_sf"/>
</dbReference>
<dbReference type="Gene3D" id="3.10.50.40">
    <property type="match status" value="1"/>
</dbReference>
<dbReference type="InterPro" id="IPR005215">
    <property type="entry name" value="Trig_fac"/>
</dbReference>
<keyword evidence="5 11" id="KW-0132">Cell division</keyword>
<dbReference type="EC" id="5.2.1.8" evidence="3 11"/>
<evidence type="ECO:0000259" key="14">
    <source>
        <dbReference type="Pfam" id="PF05698"/>
    </source>
</evidence>
<evidence type="ECO:0000256" key="7">
    <source>
        <dbReference type="ARBA" id="ARBA00023186"/>
    </source>
</evidence>
<comment type="domain">
    <text evidence="11">Consists of 3 domains; the N-terminus binds the ribosome, the middle domain has PPIase activity, while the C-terminus has intrinsic chaperone activity on its own.</text>
</comment>
<evidence type="ECO:0000313" key="16">
    <source>
        <dbReference type="Proteomes" id="UP001500618"/>
    </source>
</evidence>
<dbReference type="InterPro" id="IPR037041">
    <property type="entry name" value="Trigger_fac_C_sf"/>
</dbReference>
<evidence type="ECO:0000256" key="6">
    <source>
        <dbReference type="ARBA" id="ARBA00023110"/>
    </source>
</evidence>
<comment type="catalytic activity">
    <reaction evidence="1 11">
        <text>[protein]-peptidylproline (omega=180) = [protein]-peptidylproline (omega=0)</text>
        <dbReference type="Rhea" id="RHEA:16237"/>
        <dbReference type="Rhea" id="RHEA-COMP:10747"/>
        <dbReference type="Rhea" id="RHEA-COMP:10748"/>
        <dbReference type="ChEBI" id="CHEBI:83833"/>
        <dbReference type="ChEBI" id="CHEBI:83834"/>
        <dbReference type="EC" id="5.2.1.8"/>
    </reaction>
</comment>
<reference evidence="15 16" key="1">
    <citation type="journal article" date="2019" name="Int. J. Syst. Evol. Microbiol.">
        <title>The Global Catalogue of Microorganisms (GCM) 10K type strain sequencing project: providing services to taxonomists for standard genome sequencing and annotation.</title>
        <authorList>
            <consortium name="The Broad Institute Genomics Platform"/>
            <consortium name="The Broad Institute Genome Sequencing Center for Infectious Disease"/>
            <person name="Wu L."/>
            <person name="Ma J."/>
        </authorList>
    </citation>
    <scope>NUCLEOTIDE SEQUENCE [LARGE SCALE GENOMIC DNA]</scope>
    <source>
        <strain evidence="15 16">JCM 14718</strain>
    </source>
</reference>
<evidence type="ECO:0000256" key="5">
    <source>
        <dbReference type="ARBA" id="ARBA00022618"/>
    </source>
</evidence>